<reference evidence="2 3" key="1">
    <citation type="submission" date="2016-10" db="EMBL/GenBank/DDBJ databases">
        <title>Proteomics and genomics reveal pathogen-plant mechanisms compatible with a hemibiotrophic lifestyle of Diplodia corticola.</title>
        <authorList>
            <person name="Fernandes I."/>
            <person name="De Jonge R."/>
            <person name="Van De Peer Y."/>
            <person name="Devreese B."/>
            <person name="Alves A."/>
            <person name="Esteves A.C."/>
        </authorList>
    </citation>
    <scope>NUCLEOTIDE SEQUENCE [LARGE SCALE GENOMIC DNA]</scope>
    <source>
        <strain evidence="2 3">CBS 112549</strain>
    </source>
</reference>
<evidence type="ECO:0000313" key="3">
    <source>
        <dbReference type="Proteomes" id="UP000183809"/>
    </source>
</evidence>
<dbReference type="Proteomes" id="UP000183809">
    <property type="component" value="Unassembled WGS sequence"/>
</dbReference>
<comment type="caution">
    <text evidence="2">The sequence shown here is derived from an EMBL/GenBank/DDBJ whole genome shotgun (WGS) entry which is preliminary data.</text>
</comment>
<feature type="region of interest" description="Disordered" evidence="1">
    <location>
        <begin position="51"/>
        <end position="123"/>
    </location>
</feature>
<proteinExistence type="predicted"/>
<evidence type="ECO:0000256" key="1">
    <source>
        <dbReference type="SAM" id="MobiDB-lite"/>
    </source>
</evidence>
<evidence type="ECO:0000313" key="2">
    <source>
        <dbReference type="EMBL" id="OJD32100.1"/>
    </source>
</evidence>
<dbReference type="OrthoDB" id="4159838at2759"/>
<dbReference type="AlphaFoldDB" id="A0A1J9RW83"/>
<gene>
    <name evidence="2" type="ORF">BKCO1_4100092</name>
</gene>
<sequence length="877" mass="95285">MPHSRNIAVYLDSATAGEPPWTAARCNRLLRPVTAQIRVVRELVYPQLHASAASSSAPSSKDEPPSCAKQQDDEETEGAGRRRGVDDPDWIPNAAEKKGSKRIYSNRTSKAEARPALHARKPGEISMPTPLIVRQVSLNGSPRAASPKPASGQSLQTPKKRAFSMLNRSQNGRVNNRLTIQQRRHIDRLLQAFRTLLHATQSQGRSRATRTGTRSLMSTCLRQVPVYIEGRQEWEDEENDHKVDASEEVYEELEQMGTAAGWRPLREVTRAHGVALVTAAVEDELLDINHIKELVSLCRESLAYDEAEGILTAFMSATAPFPPPKTAKDDFIYSDARQFSAIATAYAWAEAVEAWSFFYRLLRSMLTSNLLSVEWTATMQFKAVWSRIIQHISNARDPAHAEACRLANAFLPIACGKALVRINEESPGSEANCAQPTGVSSAVKNALNTTVASLSAIFAAICLLPDREASFGRRGKDAIQHTLEMTATDITTDVLEGHFDDAISGSSSIIERLSNVLTCAIIVGVCTFDRDPNMAAAPVPLYIRALARLEGITQEQLLNLPGIVCSVAETCGKAYYPKTTQNVFLVLRSTVEALKSYRLSSFDDGKFTGPTASSRWGIDWASSWILKRLALDSAHEFANRSRGPDFSDGGEYLRYTLEIEKEMENIQMPQHNITFFHKDADYHAGYRWDSGISEWVEATPLVRKSLTQPAAEAEASPPEPPSTSTPAKSSKVVSTPARPTLSQLLMAQSPDVLGIKTPAAAFSQRIAAAASAPPSTPVMTSTPAALKVLRNDDDDDETASEGTPSVDSSGGYETDELALTSPVRQASPDRLPASKRASESGGGAAAMARSRSTTVATLSAALGLDGADDSEDELSFL</sequence>
<accession>A0A1J9RW83</accession>
<protein>
    <submittedName>
        <fullName evidence="2">Uncharacterized protein</fullName>
    </submittedName>
</protein>
<dbReference type="EMBL" id="MNUE01000041">
    <property type="protein sequence ID" value="OJD32100.1"/>
    <property type="molecule type" value="Genomic_DNA"/>
</dbReference>
<feature type="region of interest" description="Disordered" evidence="1">
    <location>
        <begin position="707"/>
        <end position="736"/>
    </location>
</feature>
<name>A0A1J9RW83_9PEZI</name>
<dbReference type="RefSeq" id="XP_020128360.1">
    <property type="nucleotide sequence ID" value="XM_020275859.1"/>
</dbReference>
<feature type="region of interest" description="Disordered" evidence="1">
    <location>
        <begin position="791"/>
        <end position="852"/>
    </location>
</feature>
<feature type="compositionally biased region" description="Low complexity" evidence="1">
    <location>
        <begin position="724"/>
        <end position="735"/>
    </location>
</feature>
<keyword evidence="3" id="KW-1185">Reference proteome</keyword>
<dbReference type="GeneID" id="31016120"/>
<organism evidence="2 3">
    <name type="scientific">Diplodia corticola</name>
    <dbReference type="NCBI Taxonomy" id="236234"/>
    <lineage>
        <taxon>Eukaryota</taxon>
        <taxon>Fungi</taxon>
        <taxon>Dikarya</taxon>
        <taxon>Ascomycota</taxon>
        <taxon>Pezizomycotina</taxon>
        <taxon>Dothideomycetes</taxon>
        <taxon>Dothideomycetes incertae sedis</taxon>
        <taxon>Botryosphaeriales</taxon>
        <taxon>Botryosphaeriaceae</taxon>
        <taxon>Diplodia</taxon>
    </lineage>
</organism>